<evidence type="ECO:0000313" key="4">
    <source>
        <dbReference type="Proteomes" id="UP001175271"/>
    </source>
</evidence>
<keyword evidence="4" id="KW-1185">Reference proteome</keyword>
<evidence type="ECO:0000256" key="2">
    <source>
        <dbReference type="SAM" id="MobiDB-lite"/>
    </source>
</evidence>
<proteinExistence type="predicted"/>
<reference evidence="3" key="1">
    <citation type="submission" date="2023-06" db="EMBL/GenBank/DDBJ databases">
        <title>Genomic analysis of the entomopathogenic nematode Steinernema hermaphroditum.</title>
        <authorList>
            <person name="Schwarz E.M."/>
            <person name="Heppert J.K."/>
            <person name="Baniya A."/>
            <person name="Schwartz H.T."/>
            <person name="Tan C.-H."/>
            <person name="Antoshechkin I."/>
            <person name="Sternberg P.W."/>
            <person name="Goodrich-Blair H."/>
            <person name="Dillman A.R."/>
        </authorList>
    </citation>
    <scope>NUCLEOTIDE SEQUENCE</scope>
    <source>
        <strain evidence="3">PS9179</strain>
        <tissue evidence="3">Whole animal</tissue>
    </source>
</reference>
<organism evidence="3 4">
    <name type="scientific">Steinernema hermaphroditum</name>
    <dbReference type="NCBI Taxonomy" id="289476"/>
    <lineage>
        <taxon>Eukaryota</taxon>
        <taxon>Metazoa</taxon>
        <taxon>Ecdysozoa</taxon>
        <taxon>Nematoda</taxon>
        <taxon>Chromadorea</taxon>
        <taxon>Rhabditida</taxon>
        <taxon>Tylenchina</taxon>
        <taxon>Panagrolaimomorpha</taxon>
        <taxon>Strongyloidoidea</taxon>
        <taxon>Steinernematidae</taxon>
        <taxon>Steinernema</taxon>
    </lineage>
</organism>
<dbReference type="Proteomes" id="UP001175271">
    <property type="component" value="Unassembled WGS sequence"/>
</dbReference>
<accession>A0AA39LA90</accession>
<sequence length="592" mass="69391">MHAGQEEKGLERLQDKEPEKIMGTDADVGKDATVSSIAAPIEKYMDPLDIPEPHVNRKRKRVENDEEVPAPKTLKTTQVAVRTCRTMKVVEAEYIKLIEEMGNDTRKLLEEQNSETRKLVEEMESENKKLLNKLTEKEDEIGKLKKLLKLYIEQKFFYRAGLSLRIVADTQYLTVRFKDSRGQRFIARNQLKGQGFYEQREVNCNFAHIRRYVVDSLNLYMVEVDDEILSTVLRLAQEHFRPKYLELSYRLTKRNQPNENNVIKLINVLFGKHLIHLKLRILPNETVFSRILLAITDHQLRKIELTQSSLDVFKAMFSNALAISGLFISMPLPKDRHIEAAEHAHTAIEKWKTSSQPAVYSFICISNNQPSSSLYYAFHKTLGIPLDDRKEADWQWNAPHYHDSDALIRVMHRQNAEGEAWAFVPYRNHMEHVKITFEPKRCSQPKVNLSSAWKTTDHPNHFEVELNVDDDSARFRIELLQDYHLFVYGSYRNRSPAPVEAVLTLDGRKSTGHIKFIDLRENRDNNEVFLVLKIYERSIENLLLEEDLTRLRTFSPQVFNITEDYDHLISSPRRFEYLKELFTYTVRIKWMP</sequence>
<gene>
    <name evidence="3" type="ORF">QR680_019305</name>
</gene>
<dbReference type="EMBL" id="JAUCMV010000006">
    <property type="protein sequence ID" value="KAK0390331.1"/>
    <property type="molecule type" value="Genomic_DNA"/>
</dbReference>
<feature type="region of interest" description="Disordered" evidence="2">
    <location>
        <begin position="48"/>
        <end position="67"/>
    </location>
</feature>
<evidence type="ECO:0000313" key="3">
    <source>
        <dbReference type="EMBL" id="KAK0390331.1"/>
    </source>
</evidence>
<feature type="region of interest" description="Disordered" evidence="2">
    <location>
        <begin position="1"/>
        <end position="28"/>
    </location>
</feature>
<keyword evidence="1" id="KW-0175">Coiled coil</keyword>
<feature type="coiled-coil region" evidence="1">
    <location>
        <begin position="106"/>
        <end position="154"/>
    </location>
</feature>
<comment type="caution">
    <text evidence="3">The sequence shown here is derived from an EMBL/GenBank/DDBJ whole genome shotgun (WGS) entry which is preliminary data.</text>
</comment>
<name>A0AA39LA90_9BILA</name>
<protein>
    <submittedName>
        <fullName evidence="3">Uncharacterized protein</fullName>
    </submittedName>
</protein>
<dbReference type="AlphaFoldDB" id="A0AA39LA90"/>
<evidence type="ECO:0000256" key="1">
    <source>
        <dbReference type="SAM" id="Coils"/>
    </source>
</evidence>